<accession>A0A143BHY7</accession>
<evidence type="ECO:0000256" key="1">
    <source>
        <dbReference type="SAM" id="Phobius"/>
    </source>
</evidence>
<dbReference type="eggNOG" id="ENOG502ZBQZ">
    <property type="taxonomic scope" value="Bacteria"/>
</dbReference>
<protein>
    <recommendedName>
        <fullName evidence="4">ABC transporter ATPase</fullName>
    </recommendedName>
</protein>
<gene>
    <name evidence="2" type="ORF">GEMMAAP_02575</name>
</gene>
<dbReference type="OrthoDB" id="978691at2"/>
<dbReference type="STRING" id="1379270.GEMMAAP_02575"/>
<feature type="transmembrane region" description="Helical" evidence="1">
    <location>
        <begin position="15"/>
        <end position="36"/>
    </location>
</feature>
<evidence type="ECO:0008006" key="4">
    <source>
        <dbReference type="Google" id="ProtNLM"/>
    </source>
</evidence>
<evidence type="ECO:0000313" key="3">
    <source>
        <dbReference type="Proteomes" id="UP000076404"/>
    </source>
</evidence>
<name>A0A143BHY7_9BACT</name>
<dbReference type="AlphaFoldDB" id="A0A143BHY7"/>
<evidence type="ECO:0000313" key="2">
    <source>
        <dbReference type="EMBL" id="AMW04024.1"/>
    </source>
</evidence>
<reference evidence="2 3" key="1">
    <citation type="journal article" date="2014" name="Proc. Natl. Acad. Sci. U.S.A.">
        <title>Functional type 2 photosynthetic reaction centers found in the rare bacterial phylum Gemmatimonadetes.</title>
        <authorList>
            <person name="Zeng Y."/>
            <person name="Feng F."/>
            <person name="Medova H."/>
            <person name="Dean J."/>
            <person name="Koblizek M."/>
        </authorList>
    </citation>
    <scope>NUCLEOTIDE SEQUENCE [LARGE SCALE GENOMIC DNA]</scope>
    <source>
        <strain evidence="2 3">AP64</strain>
    </source>
</reference>
<dbReference type="RefSeq" id="WP_026849313.1">
    <property type="nucleotide sequence ID" value="NZ_CP011454.1"/>
</dbReference>
<keyword evidence="1" id="KW-1133">Transmembrane helix</keyword>
<organism evidence="2 3">
    <name type="scientific">Gemmatimonas phototrophica</name>
    <dbReference type="NCBI Taxonomy" id="1379270"/>
    <lineage>
        <taxon>Bacteria</taxon>
        <taxon>Pseudomonadati</taxon>
        <taxon>Gemmatimonadota</taxon>
        <taxon>Gemmatimonadia</taxon>
        <taxon>Gemmatimonadales</taxon>
        <taxon>Gemmatimonadaceae</taxon>
        <taxon>Gemmatimonas</taxon>
    </lineage>
</organism>
<proteinExistence type="predicted"/>
<dbReference type="Proteomes" id="UP000076404">
    <property type="component" value="Chromosome"/>
</dbReference>
<sequence>MPNVNFETLPNAARLWVFAAAAPVTGAAAIALHAMVDEHLRNWRAHGAPLVCARDWRDDRFLAVAVDEAATGASGCSIDALFHALRDIEAQVGSSLVASGQLYWRDAAGVVQVSDRPSFRALASAGGVTVQTPVFDTTVTTVGAWRSAFEKPAADSWHARFMP</sequence>
<keyword evidence="1" id="KW-0472">Membrane</keyword>
<keyword evidence="3" id="KW-1185">Reference proteome</keyword>
<dbReference type="EMBL" id="CP011454">
    <property type="protein sequence ID" value="AMW04024.1"/>
    <property type="molecule type" value="Genomic_DNA"/>
</dbReference>
<reference evidence="2 3" key="2">
    <citation type="journal article" date="2016" name="Environ. Microbiol. Rep.">
        <title>Metagenomic evidence for the presence of phototrophic Gemmatimonadetes bacteria in diverse environments.</title>
        <authorList>
            <person name="Zeng Y."/>
            <person name="Baumbach J."/>
            <person name="Barbosa E.G."/>
            <person name="Azevedo V."/>
            <person name="Zhang C."/>
            <person name="Koblizek M."/>
        </authorList>
    </citation>
    <scope>NUCLEOTIDE SEQUENCE [LARGE SCALE GENOMIC DNA]</scope>
    <source>
        <strain evidence="2 3">AP64</strain>
    </source>
</reference>
<dbReference type="KEGG" id="gph:GEMMAAP_02575"/>
<keyword evidence="1" id="KW-0812">Transmembrane</keyword>